<keyword evidence="1" id="KW-0479">Metal-binding</keyword>
<dbReference type="Pfam" id="PF00096">
    <property type="entry name" value="zf-C2H2"/>
    <property type="match status" value="2"/>
</dbReference>
<dbReference type="Proteomes" id="UP001497623">
    <property type="component" value="Unassembled WGS sequence"/>
</dbReference>
<evidence type="ECO:0000259" key="9">
    <source>
        <dbReference type="PROSITE" id="PS50157"/>
    </source>
</evidence>
<proteinExistence type="predicted"/>
<dbReference type="PROSITE" id="PS50157">
    <property type="entry name" value="ZINC_FINGER_C2H2_2"/>
    <property type="match status" value="3"/>
</dbReference>
<feature type="compositionally biased region" description="Pro residues" evidence="8">
    <location>
        <begin position="150"/>
        <end position="165"/>
    </location>
</feature>
<reference evidence="10 11" key="1">
    <citation type="submission" date="2024-05" db="EMBL/GenBank/DDBJ databases">
        <authorList>
            <person name="Wallberg A."/>
        </authorList>
    </citation>
    <scope>NUCLEOTIDE SEQUENCE [LARGE SCALE GENOMIC DNA]</scope>
</reference>
<evidence type="ECO:0000256" key="2">
    <source>
        <dbReference type="ARBA" id="ARBA00022737"/>
    </source>
</evidence>
<feature type="domain" description="C2H2-type" evidence="9">
    <location>
        <begin position="576"/>
        <end position="601"/>
    </location>
</feature>
<dbReference type="PANTHER" id="PTHR23235:SF158">
    <property type="entry name" value="C2H2-TYPE DOMAIN-CONTAINING PROTEIN"/>
    <property type="match status" value="1"/>
</dbReference>
<feature type="compositionally biased region" description="Polar residues" evidence="8">
    <location>
        <begin position="298"/>
        <end position="323"/>
    </location>
</feature>
<name>A0AAV2SCS2_MEGNR</name>
<protein>
    <recommendedName>
        <fullName evidence="9">C2H2-type domain-containing protein</fullName>
    </recommendedName>
</protein>
<evidence type="ECO:0000313" key="11">
    <source>
        <dbReference type="Proteomes" id="UP001497623"/>
    </source>
</evidence>
<evidence type="ECO:0000256" key="3">
    <source>
        <dbReference type="ARBA" id="ARBA00022771"/>
    </source>
</evidence>
<feature type="domain" description="C2H2-type" evidence="9">
    <location>
        <begin position="546"/>
        <end position="575"/>
    </location>
</feature>
<organism evidence="10 11">
    <name type="scientific">Meganyctiphanes norvegica</name>
    <name type="common">Northern krill</name>
    <name type="synonym">Thysanopoda norvegica</name>
    <dbReference type="NCBI Taxonomy" id="48144"/>
    <lineage>
        <taxon>Eukaryota</taxon>
        <taxon>Metazoa</taxon>
        <taxon>Ecdysozoa</taxon>
        <taxon>Arthropoda</taxon>
        <taxon>Crustacea</taxon>
        <taxon>Multicrustacea</taxon>
        <taxon>Malacostraca</taxon>
        <taxon>Eumalacostraca</taxon>
        <taxon>Eucarida</taxon>
        <taxon>Euphausiacea</taxon>
        <taxon>Euphausiidae</taxon>
        <taxon>Meganyctiphanes</taxon>
    </lineage>
</organism>
<feature type="region of interest" description="Disordered" evidence="8">
    <location>
        <begin position="196"/>
        <end position="328"/>
    </location>
</feature>
<dbReference type="PROSITE" id="PS00028">
    <property type="entry name" value="ZINC_FINGER_C2H2_1"/>
    <property type="match status" value="3"/>
</dbReference>
<evidence type="ECO:0000256" key="7">
    <source>
        <dbReference type="PROSITE-ProRule" id="PRU00042"/>
    </source>
</evidence>
<feature type="compositionally biased region" description="Low complexity" evidence="8">
    <location>
        <begin position="263"/>
        <end position="281"/>
    </location>
</feature>
<evidence type="ECO:0000256" key="8">
    <source>
        <dbReference type="SAM" id="MobiDB-lite"/>
    </source>
</evidence>
<dbReference type="Gene3D" id="3.30.160.60">
    <property type="entry name" value="Classic Zinc Finger"/>
    <property type="match status" value="3"/>
</dbReference>
<feature type="region of interest" description="Disordered" evidence="8">
    <location>
        <begin position="145"/>
        <end position="175"/>
    </location>
</feature>
<dbReference type="InterPro" id="IPR036236">
    <property type="entry name" value="Znf_C2H2_sf"/>
</dbReference>
<keyword evidence="6" id="KW-0804">Transcription</keyword>
<feature type="compositionally biased region" description="Low complexity" evidence="8">
    <location>
        <begin position="207"/>
        <end position="222"/>
    </location>
</feature>
<evidence type="ECO:0000256" key="5">
    <source>
        <dbReference type="ARBA" id="ARBA00023015"/>
    </source>
</evidence>
<dbReference type="EMBL" id="CAXKWB010052250">
    <property type="protein sequence ID" value="CAL4172548.1"/>
    <property type="molecule type" value="Genomic_DNA"/>
</dbReference>
<gene>
    <name evidence="10" type="ORF">MNOR_LOCUS34279</name>
</gene>
<evidence type="ECO:0000313" key="10">
    <source>
        <dbReference type="EMBL" id="CAL4172548.1"/>
    </source>
</evidence>
<feature type="domain" description="C2H2-type" evidence="9">
    <location>
        <begin position="516"/>
        <end position="545"/>
    </location>
</feature>
<dbReference type="GO" id="GO:0000978">
    <property type="term" value="F:RNA polymerase II cis-regulatory region sequence-specific DNA binding"/>
    <property type="evidence" value="ECO:0007669"/>
    <property type="project" value="TreeGrafter"/>
</dbReference>
<keyword evidence="11" id="KW-1185">Reference proteome</keyword>
<dbReference type="SMART" id="SM00355">
    <property type="entry name" value="ZnF_C2H2"/>
    <property type="match status" value="3"/>
</dbReference>
<dbReference type="FunFam" id="3.30.160.60:FF:000032">
    <property type="entry name" value="Krueppel-like factor 4"/>
    <property type="match status" value="1"/>
</dbReference>
<accession>A0AAV2SCS2</accession>
<dbReference type="SUPFAM" id="SSF57667">
    <property type="entry name" value="beta-beta-alpha zinc fingers"/>
    <property type="match status" value="2"/>
</dbReference>
<keyword evidence="3 7" id="KW-0863">Zinc-finger</keyword>
<comment type="caution">
    <text evidence="10">The sequence shown here is derived from an EMBL/GenBank/DDBJ whole genome shotgun (WGS) entry which is preliminary data.</text>
</comment>
<sequence>MVELVDRLESYKNSTFKLHQPACVPLPKHINTEMSEMWQDIEMLLMTESNIVMGSLGPHIVPEAFQYSYASATTTPQTTPVLQQSQTHSVITPTSVIQKPLVSPRPIPSHEQSPLSNTTVLEDISLRTPTSTSLAQSLTYTPVQIAHSPLTPPPAAPPPPPPPLQASPHVHTQAQTQGQTLFMSSFKRVKTVHEPVLGNQGQESHTTSQNNNTVVNPNPNSNLHIQPGHPTSETIPVKHPDTSHEAQTTSSSTLEQQNTHFQATVVPSASHSSSSSGSTAPPVIPPLPPIHQYLDPKFQTQAPLLHTPDSQPTEKNYQPSDTKYQTDDPKFVLTDSKYNPQDPKYQYIQHESKFTTPLENKYLISETDFLLSDPKYIEMDPKLGTYNTVLSPTTIKTEVSYEQQPTDVCPSVVSCWPLENSLYSSCKDCPTSVPQPQQTPTTYMPDYSSPYYNQSYSMYSTGPPPSWGAPTTNPMTVNSYHYSAAPLPPLTMQLTEAPPPPPKPRRRRAKRKVVIHTCPYDGCKKTYIKSSHLKAHCRTHTGEKPYVCSWKGCGWKFARSDELTRHFRKHTGDRPFQCRLCERAFARSDHLSLHMKRHITI</sequence>
<dbReference type="GO" id="GO:0008270">
    <property type="term" value="F:zinc ion binding"/>
    <property type="evidence" value="ECO:0007669"/>
    <property type="project" value="UniProtKB-KW"/>
</dbReference>
<keyword evidence="5" id="KW-0805">Transcription regulation</keyword>
<dbReference type="AlphaFoldDB" id="A0AAV2SCS2"/>
<dbReference type="InterPro" id="IPR013087">
    <property type="entry name" value="Znf_C2H2_type"/>
</dbReference>
<keyword evidence="4" id="KW-0862">Zinc</keyword>
<evidence type="ECO:0000256" key="6">
    <source>
        <dbReference type="ARBA" id="ARBA00023163"/>
    </source>
</evidence>
<evidence type="ECO:0000256" key="4">
    <source>
        <dbReference type="ARBA" id="ARBA00022833"/>
    </source>
</evidence>
<keyword evidence="2" id="KW-0677">Repeat</keyword>
<dbReference type="GO" id="GO:0000981">
    <property type="term" value="F:DNA-binding transcription factor activity, RNA polymerase II-specific"/>
    <property type="evidence" value="ECO:0007669"/>
    <property type="project" value="TreeGrafter"/>
</dbReference>
<evidence type="ECO:0000256" key="1">
    <source>
        <dbReference type="ARBA" id="ARBA00022723"/>
    </source>
</evidence>
<dbReference type="PANTHER" id="PTHR23235">
    <property type="entry name" value="KRUEPPEL-LIKE TRANSCRIPTION FACTOR"/>
    <property type="match status" value="1"/>
</dbReference>
<feature type="compositionally biased region" description="Polar residues" evidence="8">
    <location>
        <begin position="245"/>
        <end position="262"/>
    </location>
</feature>